<protein>
    <recommendedName>
        <fullName evidence="3">Transmembrane protein 231</fullName>
    </recommendedName>
</protein>
<dbReference type="GO" id="GO:0035869">
    <property type="term" value="C:ciliary transition zone"/>
    <property type="evidence" value="ECO:0007669"/>
    <property type="project" value="TreeGrafter"/>
</dbReference>
<gene>
    <name evidence="13" type="ORF">WJX72_000052</name>
</gene>
<keyword evidence="4" id="KW-1003">Cell membrane</keyword>
<feature type="transmembrane region" description="Helical" evidence="12">
    <location>
        <begin position="268"/>
        <end position="291"/>
    </location>
</feature>
<evidence type="ECO:0000256" key="9">
    <source>
        <dbReference type="ARBA" id="ARBA00023180"/>
    </source>
</evidence>
<evidence type="ECO:0000313" key="14">
    <source>
        <dbReference type="Proteomes" id="UP001489004"/>
    </source>
</evidence>
<dbReference type="GO" id="GO:0060271">
    <property type="term" value="P:cilium assembly"/>
    <property type="evidence" value="ECO:0007669"/>
    <property type="project" value="TreeGrafter"/>
</dbReference>
<keyword evidence="10" id="KW-0966">Cell projection</keyword>
<evidence type="ECO:0000256" key="4">
    <source>
        <dbReference type="ARBA" id="ARBA00022475"/>
    </source>
</evidence>
<dbReference type="GO" id="GO:0060170">
    <property type="term" value="C:ciliary membrane"/>
    <property type="evidence" value="ECO:0007669"/>
    <property type="project" value="UniProtKB-SubCell"/>
</dbReference>
<dbReference type="AlphaFoldDB" id="A0AAW1PJF3"/>
<comment type="similarity">
    <text evidence="2">Belongs to the TMEM231 family.</text>
</comment>
<feature type="transmembrane region" description="Helical" evidence="12">
    <location>
        <begin position="21"/>
        <end position="42"/>
    </location>
</feature>
<reference evidence="13 14" key="1">
    <citation type="journal article" date="2024" name="Nat. Commun.">
        <title>Phylogenomics reveals the evolutionary origins of lichenization in chlorophyte algae.</title>
        <authorList>
            <person name="Puginier C."/>
            <person name="Libourel C."/>
            <person name="Otte J."/>
            <person name="Skaloud P."/>
            <person name="Haon M."/>
            <person name="Grisel S."/>
            <person name="Petersen M."/>
            <person name="Berrin J.G."/>
            <person name="Delaux P.M."/>
            <person name="Dal Grande F."/>
            <person name="Keller J."/>
        </authorList>
    </citation>
    <scope>NUCLEOTIDE SEQUENCE [LARGE SCALE GENOMIC DNA]</scope>
    <source>
        <strain evidence="13 14">SAG 2043</strain>
    </source>
</reference>
<dbReference type="Proteomes" id="UP001489004">
    <property type="component" value="Unassembled WGS sequence"/>
</dbReference>
<evidence type="ECO:0000256" key="1">
    <source>
        <dbReference type="ARBA" id="ARBA00004272"/>
    </source>
</evidence>
<dbReference type="GO" id="GO:0032880">
    <property type="term" value="P:regulation of protein localization"/>
    <property type="evidence" value="ECO:0007669"/>
    <property type="project" value="TreeGrafter"/>
</dbReference>
<evidence type="ECO:0000256" key="12">
    <source>
        <dbReference type="SAM" id="Phobius"/>
    </source>
</evidence>
<comment type="subcellular location">
    <subcellularLocation>
        <location evidence="1">Cell projection</location>
        <location evidence="1">Cilium membrane</location>
        <topology evidence="1">Multi-pass membrane protein</topology>
    </subcellularLocation>
</comment>
<evidence type="ECO:0000256" key="6">
    <source>
        <dbReference type="ARBA" id="ARBA00022989"/>
    </source>
</evidence>
<evidence type="ECO:0000256" key="2">
    <source>
        <dbReference type="ARBA" id="ARBA00009082"/>
    </source>
</evidence>
<accession>A0AAW1PJF3</accession>
<evidence type="ECO:0000256" key="5">
    <source>
        <dbReference type="ARBA" id="ARBA00022692"/>
    </source>
</evidence>
<keyword evidence="6 12" id="KW-1133">Transmembrane helix</keyword>
<dbReference type="PANTHER" id="PTHR14605:SF1">
    <property type="entry name" value="TRANSMEMBRANE PROTEIN 231"/>
    <property type="match status" value="1"/>
</dbReference>
<name>A0AAW1PJF3_9CHLO</name>
<evidence type="ECO:0000256" key="3">
    <source>
        <dbReference type="ARBA" id="ARBA00015087"/>
    </source>
</evidence>
<evidence type="ECO:0000256" key="11">
    <source>
        <dbReference type="ARBA" id="ARBA00024803"/>
    </source>
</evidence>
<keyword evidence="14" id="KW-1185">Reference proteome</keyword>
<keyword evidence="9" id="KW-0325">Glycoprotein</keyword>
<evidence type="ECO:0000256" key="8">
    <source>
        <dbReference type="ARBA" id="ARBA00023136"/>
    </source>
</evidence>
<organism evidence="13 14">
    <name type="scientific">[Myrmecia] bisecta</name>
    <dbReference type="NCBI Taxonomy" id="41462"/>
    <lineage>
        <taxon>Eukaryota</taxon>
        <taxon>Viridiplantae</taxon>
        <taxon>Chlorophyta</taxon>
        <taxon>core chlorophytes</taxon>
        <taxon>Trebouxiophyceae</taxon>
        <taxon>Trebouxiales</taxon>
        <taxon>Trebouxiaceae</taxon>
        <taxon>Myrmecia</taxon>
    </lineage>
</organism>
<comment type="caution">
    <text evidence="13">The sequence shown here is derived from an EMBL/GenBank/DDBJ whole genome shotgun (WGS) entry which is preliminary data.</text>
</comment>
<dbReference type="Pfam" id="PF10149">
    <property type="entry name" value="TM231"/>
    <property type="match status" value="1"/>
</dbReference>
<dbReference type="InterPro" id="IPR019306">
    <property type="entry name" value="TMEM231"/>
</dbReference>
<dbReference type="EMBL" id="JALJOR010000011">
    <property type="protein sequence ID" value="KAK9808580.1"/>
    <property type="molecule type" value="Genomic_DNA"/>
</dbReference>
<comment type="function">
    <text evidence="11">Transmembrane component of the tectonic-like complex, a complex localized at the transition zone of primary cilia and acting as a barrier that prevents diffusion of transmembrane proteins between the cilia and plasma membranes. Required for ciliogenesis and sonic hedgehog/SHH signaling.</text>
</comment>
<keyword evidence="5 12" id="KW-0812">Transmembrane</keyword>
<sequence>MVQIYAEPFCRRHYGRRFSKAFALRGLLQATSIVLACVIAYATGNLWQKTAIHLEQPKVAFTYDVLLVLEGTQTSQIKVWSTYPELNTALGSKLASVDVQATQQDTNFDDITDIITVTLTSASSTPIHSAKMLMQFNYRLEDIVTLQMQSLAFVSHTSPLPGSSLTTDGQLRLRQGFPLWEGGNLTDPRPALLSSIRAGGAFQATETLKLSSILSTYLDRNQTTAYVYDSPVWEAGDLGVFTIDCKIRIPKNELVIYRPQRASIVKQGWIQILSIYIILWWVFSWCEVFVFRYRILDTRTISDVDAKAHRF</sequence>
<evidence type="ECO:0000256" key="7">
    <source>
        <dbReference type="ARBA" id="ARBA00023069"/>
    </source>
</evidence>
<keyword evidence="8 12" id="KW-0472">Membrane</keyword>
<proteinExistence type="inferred from homology"/>
<evidence type="ECO:0000256" key="10">
    <source>
        <dbReference type="ARBA" id="ARBA00023273"/>
    </source>
</evidence>
<evidence type="ECO:0000313" key="13">
    <source>
        <dbReference type="EMBL" id="KAK9808580.1"/>
    </source>
</evidence>
<keyword evidence="7" id="KW-0969">Cilium</keyword>
<dbReference type="PANTHER" id="PTHR14605">
    <property type="entry name" value="CHST5 PROTEIN"/>
    <property type="match status" value="1"/>
</dbReference>